<dbReference type="InterPro" id="IPR019734">
    <property type="entry name" value="TPR_rpt"/>
</dbReference>
<proteinExistence type="predicted"/>
<dbReference type="Gene3D" id="1.25.40.10">
    <property type="entry name" value="Tetratricopeptide repeat domain"/>
    <property type="match status" value="1"/>
</dbReference>
<dbReference type="SMART" id="SM00028">
    <property type="entry name" value="TPR"/>
    <property type="match status" value="1"/>
</dbReference>
<dbReference type="InterPro" id="IPR011990">
    <property type="entry name" value="TPR-like_helical_dom_sf"/>
</dbReference>
<name>A0A6L2JQD0_TANCI</name>
<dbReference type="Pfam" id="PF26130">
    <property type="entry name" value="PB1-like"/>
    <property type="match status" value="1"/>
</dbReference>
<dbReference type="PANTHER" id="PTHR46816">
    <property type="entry name" value="OS01G0273500 PROTEIN"/>
    <property type="match status" value="1"/>
</dbReference>
<sequence length="859" mass="97644">MEDAMALLQTGKRLASAAFRRESICWSDDSFSFSAETFSDGYHPQTPPRTESESIGHLLGHIKLLVRRKTAAMAALEAGLYSEAIRHFSKIVDGRRGAPQGFLAECYMYRATAYQSCNRIAEAIADCNRTLALEPSCIEALSTRASLFESIRCLPDSLHDLEHLKLLYNSILRDRKLQGPAWKRQSVRYREIPGKLCSLGSKSQELKQRIASGETGNVDYYSLIGLRRGCSRSELERAHLLLILRHKPDKSTGFIDRCEFADELDIDSIRDRAKMSALLLYRLIQRGYSNVMNIILAEEAAENDRKKASAALQQMVHDHQEPSKIEPTIEDNKKSTPVYQGVFCRDIAVVGNLLSQAGFNRYQPAKFLLLIHHGASFRKFLNHEYQEGKTDMFDFVDIYCFSVHKLDIMVLQLGYDGINKPMCYQYLSSMTDLDVGLLALGLDEDVHSLTSLICNLKVIEVFIEHGITKLNCYYMSSSLIRVTIEEYQEDMVVEASSVSPKKNELLMLKCVNEDTRHSNTTRVDEHLNNDNVPLENAALIGKDIHNDVNPQDCEYDSTQVKIKKQRMMMMIDEENKIYEAEVEVHLFSLEESDYQFTNIGVSSEVPDNVFMENDRYEMDIDDFDIVSGGEGDFPGGMKMHLISSKRLLGKVKVMEANMFSIVVKFLLAQRKSKIRKIKARTYNFLAKKILDQIKVNLGIPLKAVQDILQRELEVHVSMSKDFRAKEKENKEIKAKVGRAHIYILLNNLCEVFNGKVVGGRDKSVITLLEYIREYCMKRIVNVKAVIDKCDGPLTPTATIILDSIKKEATYMTVQLNSKIKHQVSRSFDDQCVVDVSNETCTCRKLEIIRILCKHAVATN</sequence>
<dbReference type="PROSITE" id="PS50966">
    <property type="entry name" value="ZF_SWIM"/>
    <property type="match status" value="1"/>
</dbReference>
<evidence type="ECO:0000256" key="1">
    <source>
        <dbReference type="PROSITE-ProRule" id="PRU00325"/>
    </source>
</evidence>
<dbReference type="SUPFAM" id="SSF48452">
    <property type="entry name" value="TPR-like"/>
    <property type="match status" value="1"/>
</dbReference>
<keyword evidence="1" id="KW-0862">Zinc</keyword>
<dbReference type="SUPFAM" id="SSF46565">
    <property type="entry name" value="Chaperone J-domain"/>
    <property type="match status" value="1"/>
</dbReference>
<organism evidence="3">
    <name type="scientific">Tanacetum cinerariifolium</name>
    <name type="common">Dalmatian daisy</name>
    <name type="synonym">Chrysanthemum cinerariifolium</name>
    <dbReference type="NCBI Taxonomy" id="118510"/>
    <lineage>
        <taxon>Eukaryota</taxon>
        <taxon>Viridiplantae</taxon>
        <taxon>Streptophyta</taxon>
        <taxon>Embryophyta</taxon>
        <taxon>Tracheophyta</taxon>
        <taxon>Spermatophyta</taxon>
        <taxon>Magnoliopsida</taxon>
        <taxon>eudicotyledons</taxon>
        <taxon>Gunneridae</taxon>
        <taxon>Pentapetalae</taxon>
        <taxon>asterids</taxon>
        <taxon>campanulids</taxon>
        <taxon>Asterales</taxon>
        <taxon>Asteraceae</taxon>
        <taxon>Asteroideae</taxon>
        <taxon>Anthemideae</taxon>
        <taxon>Anthemidinae</taxon>
        <taxon>Tanacetum</taxon>
    </lineage>
</organism>
<dbReference type="AlphaFoldDB" id="A0A6L2JQD0"/>
<dbReference type="InterPro" id="IPR058594">
    <property type="entry name" value="PB1-like_dom_pln"/>
</dbReference>
<keyword evidence="1" id="KW-0863">Zinc-finger</keyword>
<evidence type="ECO:0000313" key="3">
    <source>
        <dbReference type="EMBL" id="GEU38859.1"/>
    </source>
</evidence>
<dbReference type="GO" id="GO:0008270">
    <property type="term" value="F:zinc ion binding"/>
    <property type="evidence" value="ECO:0007669"/>
    <property type="project" value="UniProtKB-KW"/>
</dbReference>
<accession>A0A6L2JQD0</accession>
<protein>
    <recommendedName>
        <fullName evidence="2">SWIM-type domain-containing protein</fullName>
    </recommendedName>
</protein>
<dbReference type="PANTHER" id="PTHR46816:SF1">
    <property type="entry name" value="TETRATRICOPEPTIDE REPEAT (TPR)-LIKE SUPERFAMILY PROTEIN"/>
    <property type="match status" value="1"/>
</dbReference>
<dbReference type="EMBL" id="BKCJ010001103">
    <property type="protein sequence ID" value="GEU38859.1"/>
    <property type="molecule type" value="Genomic_DNA"/>
</dbReference>
<dbReference type="CDD" id="cd06257">
    <property type="entry name" value="DnaJ"/>
    <property type="match status" value="1"/>
</dbReference>
<dbReference type="InterPro" id="IPR036869">
    <property type="entry name" value="J_dom_sf"/>
</dbReference>
<evidence type="ECO:0000259" key="2">
    <source>
        <dbReference type="PROSITE" id="PS50966"/>
    </source>
</evidence>
<comment type="caution">
    <text evidence="3">The sequence shown here is derived from an EMBL/GenBank/DDBJ whole genome shotgun (WGS) entry which is preliminary data.</text>
</comment>
<feature type="domain" description="SWIM-type" evidence="2">
    <location>
        <begin position="831"/>
        <end position="857"/>
    </location>
</feature>
<reference evidence="3" key="1">
    <citation type="journal article" date="2019" name="Sci. Rep.">
        <title>Draft genome of Tanacetum cinerariifolium, the natural source of mosquito coil.</title>
        <authorList>
            <person name="Yamashiro T."/>
            <person name="Shiraishi A."/>
            <person name="Satake H."/>
            <person name="Nakayama K."/>
        </authorList>
    </citation>
    <scope>NUCLEOTIDE SEQUENCE</scope>
</reference>
<dbReference type="InterPro" id="IPR001623">
    <property type="entry name" value="DnaJ_domain"/>
</dbReference>
<keyword evidence="1" id="KW-0479">Metal-binding</keyword>
<dbReference type="Pfam" id="PF04434">
    <property type="entry name" value="SWIM"/>
    <property type="match status" value="1"/>
</dbReference>
<gene>
    <name evidence="3" type="ORF">Tci_010837</name>
</gene>
<dbReference type="InterPro" id="IPR007527">
    <property type="entry name" value="Znf_SWIM"/>
</dbReference>